<gene>
    <name evidence="5" type="ORF">HDA41_006491</name>
</gene>
<reference evidence="5 6" key="1">
    <citation type="submission" date="2020-08" db="EMBL/GenBank/DDBJ databases">
        <title>Sequencing the genomes of 1000 actinobacteria strains.</title>
        <authorList>
            <person name="Klenk H.-P."/>
        </authorList>
    </citation>
    <scope>NUCLEOTIDE SEQUENCE [LARGE SCALE GENOMIC DNA]</scope>
    <source>
        <strain evidence="5 6">DSM 40084</strain>
    </source>
</reference>
<proteinExistence type="predicted"/>
<dbReference type="Gene3D" id="2.30.38.10">
    <property type="entry name" value="Luciferase, Domain 3"/>
    <property type="match status" value="1"/>
</dbReference>
<dbReference type="GO" id="GO:0031177">
    <property type="term" value="F:phosphopantetheine binding"/>
    <property type="evidence" value="ECO:0007669"/>
    <property type="project" value="InterPro"/>
</dbReference>
<dbReference type="Proteomes" id="UP000590647">
    <property type="component" value="Unassembled WGS sequence"/>
</dbReference>
<dbReference type="InterPro" id="IPR001242">
    <property type="entry name" value="Condensation_dom"/>
</dbReference>
<dbReference type="InterPro" id="IPR045851">
    <property type="entry name" value="AMP-bd_C_sf"/>
</dbReference>
<dbReference type="CDD" id="cd19531">
    <property type="entry name" value="LCL_NRPS-like"/>
    <property type="match status" value="1"/>
</dbReference>
<dbReference type="Pfam" id="PF00550">
    <property type="entry name" value="PP-binding"/>
    <property type="match status" value="1"/>
</dbReference>
<dbReference type="InterPro" id="IPR009081">
    <property type="entry name" value="PP-bd_ACP"/>
</dbReference>
<dbReference type="GO" id="GO:0017000">
    <property type="term" value="P:antibiotic biosynthetic process"/>
    <property type="evidence" value="ECO:0007669"/>
    <property type="project" value="UniProtKB-ARBA"/>
</dbReference>
<dbReference type="PROSITE" id="PS00012">
    <property type="entry name" value="PHOSPHOPANTETHEINE"/>
    <property type="match status" value="1"/>
</dbReference>
<keyword evidence="3" id="KW-0597">Phosphoprotein</keyword>
<dbReference type="FunFam" id="3.40.50.980:FF:000001">
    <property type="entry name" value="Non-ribosomal peptide synthetase"/>
    <property type="match status" value="1"/>
</dbReference>
<dbReference type="CDD" id="cd05930">
    <property type="entry name" value="A_NRPS"/>
    <property type="match status" value="1"/>
</dbReference>
<dbReference type="InterPro" id="IPR020459">
    <property type="entry name" value="AMP-binding"/>
</dbReference>
<dbReference type="Gene3D" id="3.40.50.980">
    <property type="match status" value="2"/>
</dbReference>
<dbReference type="PROSITE" id="PS00455">
    <property type="entry name" value="AMP_BINDING"/>
    <property type="match status" value="1"/>
</dbReference>
<dbReference type="FunFam" id="3.40.50.12780:FF:000012">
    <property type="entry name" value="Non-ribosomal peptide synthetase"/>
    <property type="match status" value="1"/>
</dbReference>
<evidence type="ECO:0000313" key="5">
    <source>
        <dbReference type="EMBL" id="MBB5798527.1"/>
    </source>
</evidence>
<comment type="caution">
    <text evidence="5">The sequence shown here is derived from an EMBL/GenBank/DDBJ whole genome shotgun (WGS) entry which is preliminary data.</text>
</comment>
<evidence type="ECO:0000259" key="4">
    <source>
        <dbReference type="PROSITE" id="PS50075"/>
    </source>
</evidence>
<dbReference type="Gene3D" id="3.30.300.30">
    <property type="match status" value="1"/>
</dbReference>
<dbReference type="InterPro" id="IPR029058">
    <property type="entry name" value="AB_hydrolase_fold"/>
</dbReference>
<dbReference type="Gene3D" id="3.30.559.30">
    <property type="entry name" value="Nonribosomal peptide synthetase, condensation domain"/>
    <property type="match status" value="1"/>
</dbReference>
<dbReference type="InterPro" id="IPR000873">
    <property type="entry name" value="AMP-dep_synth/lig_dom"/>
</dbReference>
<dbReference type="FunFam" id="2.30.38.10:FF:000001">
    <property type="entry name" value="Non-ribosomal peptide synthetase PvdI"/>
    <property type="match status" value="1"/>
</dbReference>
<dbReference type="PRINTS" id="PR00154">
    <property type="entry name" value="AMPBINDING"/>
</dbReference>
<keyword evidence="2" id="KW-0596">Phosphopantetheine</keyword>
<dbReference type="SUPFAM" id="SSF47336">
    <property type="entry name" value="ACP-like"/>
    <property type="match status" value="1"/>
</dbReference>
<dbReference type="GO" id="GO:0003824">
    <property type="term" value="F:catalytic activity"/>
    <property type="evidence" value="ECO:0007669"/>
    <property type="project" value="InterPro"/>
</dbReference>
<dbReference type="InterPro" id="IPR006162">
    <property type="entry name" value="Ppantetheine_attach_site"/>
</dbReference>
<dbReference type="Pfam" id="PF00668">
    <property type="entry name" value="Condensation"/>
    <property type="match status" value="1"/>
</dbReference>
<keyword evidence="6" id="KW-1185">Reference proteome</keyword>
<dbReference type="PANTHER" id="PTHR45527">
    <property type="entry name" value="NONRIBOSOMAL PEPTIDE SYNTHETASE"/>
    <property type="match status" value="1"/>
</dbReference>
<dbReference type="InterPro" id="IPR020845">
    <property type="entry name" value="AMP-binding_CS"/>
</dbReference>
<evidence type="ECO:0000256" key="2">
    <source>
        <dbReference type="ARBA" id="ARBA00022450"/>
    </source>
</evidence>
<dbReference type="Gene3D" id="3.40.50.1820">
    <property type="entry name" value="alpha/beta hydrolase"/>
    <property type="match status" value="1"/>
</dbReference>
<evidence type="ECO:0000313" key="6">
    <source>
        <dbReference type="Proteomes" id="UP000590647"/>
    </source>
</evidence>
<dbReference type="GO" id="GO:0043041">
    <property type="term" value="P:amino acid activation for nonribosomal peptide biosynthetic process"/>
    <property type="evidence" value="ECO:0007669"/>
    <property type="project" value="TreeGrafter"/>
</dbReference>
<dbReference type="Pfam" id="PF00501">
    <property type="entry name" value="AMP-binding"/>
    <property type="match status" value="1"/>
</dbReference>
<sequence>MSELARRLRRVPLERRVKFLELLKGENAPKAQDGPVPRARDATARQDTAPLSYAQNTLWFLDRLSPGVRAYNLIIAFWVDGALDVAALERALGLVVARHEALRTSLRDLPEGPRQVIEAEVPVTLATVPVPGADPDERSARARELAEEAVREPFDLGAGPLWRARLLQTEPSRHLFAFVVHHAVFDAASSEVVTGELLELYLSLTQGRPATFADLRVQYADFAIWQRETLSGRRLDELERFWSERLRGAPVLELPTDLPRPVEFTYRGTEAAGPIPGEVIDGVHRLARAMGVTPYPVYLAVFAELLRRYTAQEDLVVGCSTSIRGQLELQGLVGFFVNMLALRVDASGTPTFRTLVTRADSVLRDSLAHLDLPFERVVQATSPTRDPSRSPLVQVAFLMPQQPWEVTAPGLGIELEEPATGTSKFDMTWQVREAGDDSSLTVEYCTDLYTADTLDAMITHYVRLLTALVEEPDRVVGDLDMLSPDEHAQLLAHGSGPRRDFGPATVHGRFAEQAAGTPDAVAVVHGDDSIRYAELDAAANRLAHALRERGADTGGLVGLCLPRGIDYVTAVLATLKAGAAFVPLDPQAPPDRIAGLLDDAKPSVVVSRSPEAAALPAHAPVLLLDELTDSPAARPAAAPEAAAGPDDLAYVLYTSGSTGRPKGVLIEHHSVTSFVAAVGELFAMNEADRVLGYAACTFDVSVFEMFGALLHGARLHIASDADRLDVDRLQALLETAGITVMDMPPAVMALLDPDRLGSLRIAFVGGEAFPGDLVNRWNTVCRFFNGYGPTECTVTMVVQECAGHWDTSPPIGLPIADHVAHVLDEHLRPVPYGVAGELVIGGAGLARGYLNQPALTREKFVADPFGTAPGGRLYRTGDLVRRLRNGALVFLGRLDRQIKVRGVRIEPGEIEAVLAAHPDVRQVQVEAWTDPHGTNRLVAYVVRDEQAEVSAQELRAFVADKMPATMVPQHVVQLPEFPLTSSGKIDTRALNTSDILGGVDPGTATAPRTEMERILAEDLFLPMLRNEVVDVTANFFEMGGSSLQAAQLISGIRRRFGTEISTADFFRDPTIEGLAVVVEQRRAAALDDASLLDMIEQMSEEDVARLTASDKGEAG</sequence>
<dbReference type="GO" id="GO:0005737">
    <property type="term" value="C:cytoplasm"/>
    <property type="evidence" value="ECO:0007669"/>
    <property type="project" value="TreeGrafter"/>
</dbReference>
<dbReference type="SUPFAM" id="SSF56801">
    <property type="entry name" value="Acetyl-CoA synthetase-like"/>
    <property type="match status" value="1"/>
</dbReference>
<dbReference type="SUPFAM" id="SSF52777">
    <property type="entry name" value="CoA-dependent acyltransferases"/>
    <property type="match status" value="2"/>
</dbReference>
<organism evidence="5 6">
    <name type="scientific">Streptomyces caelestis</name>
    <dbReference type="NCBI Taxonomy" id="36816"/>
    <lineage>
        <taxon>Bacteria</taxon>
        <taxon>Bacillati</taxon>
        <taxon>Actinomycetota</taxon>
        <taxon>Actinomycetes</taxon>
        <taxon>Kitasatosporales</taxon>
        <taxon>Streptomycetaceae</taxon>
        <taxon>Streptomyces</taxon>
    </lineage>
</organism>
<comment type="cofactor">
    <cofactor evidence="1">
        <name>pantetheine 4'-phosphate</name>
        <dbReference type="ChEBI" id="CHEBI:47942"/>
    </cofactor>
</comment>
<dbReference type="InterPro" id="IPR020806">
    <property type="entry name" value="PKS_PP-bd"/>
</dbReference>
<dbReference type="InterPro" id="IPR036736">
    <property type="entry name" value="ACP-like_sf"/>
</dbReference>
<dbReference type="NCBIfam" id="TIGR01733">
    <property type="entry name" value="AA-adenyl-dom"/>
    <property type="match status" value="1"/>
</dbReference>
<dbReference type="SMART" id="SM00823">
    <property type="entry name" value="PKS_PP"/>
    <property type="match status" value="1"/>
</dbReference>
<dbReference type="PANTHER" id="PTHR45527:SF1">
    <property type="entry name" value="FATTY ACID SYNTHASE"/>
    <property type="match status" value="1"/>
</dbReference>
<dbReference type="PROSITE" id="PS50075">
    <property type="entry name" value="CARRIER"/>
    <property type="match status" value="1"/>
</dbReference>
<dbReference type="InterPro" id="IPR010071">
    <property type="entry name" value="AA_adenyl_dom"/>
</dbReference>
<dbReference type="Pfam" id="PF13193">
    <property type="entry name" value="AMP-binding_C"/>
    <property type="match status" value="1"/>
</dbReference>
<evidence type="ECO:0000256" key="3">
    <source>
        <dbReference type="ARBA" id="ARBA00022553"/>
    </source>
</evidence>
<dbReference type="Gene3D" id="3.30.559.10">
    <property type="entry name" value="Chloramphenicol acetyltransferase-like domain"/>
    <property type="match status" value="1"/>
</dbReference>
<protein>
    <submittedName>
        <fullName evidence="5">Amino acid adenylation domain-containing protein</fullName>
    </submittedName>
</protein>
<feature type="domain" description="Carrier" evidence="4">
    <location>
        <begin position="1005"/>
        <end position="1082"/>
    </location>
</feature>
<dbReference type="EMBL" id="JACHNE010000001">
    <property type="protein sequence ID" value="MBB5798527.1"/>
    <property type="molecule type" value="Genomic_DNA"/>
</dbReference>
<accession>A0A7W9HA77</accession>
<dbReference type="GO" id="GO:0044550">
    <property type="term" value="P:secondary metabolite biosynthetic process"/>
    <property type="evidence" value="ECO:0007669"/>
    <property type="project" value="TreeGrafter"/>
</dbReference>
<dbReference type="GO" id="GO:0008610">
    <property type="term" value="P:lipid biosynthetic process"/>
    <property type="evidence" value="ECO:0007669"/>
    <property type="project" value="UniProtKB-ARBA"/>
</dbReference>
<dbReference type="AlphaFoldDB" id="A0A7W9HA77"/>
<evidence type="ECO:0000256" key="1">
    <source>
        <dbReference type="ARBA" id="ARBA00001957"/>
    </source>
</evidence>
<name>A0A7W9HA77_9ACTN</name>
<dbReference type="RefSeq" id="WP_184990236.1">
    <property type="nucleotide sequence ID" value="NZ_JACHNE010000001.1"/>
</dbReference>
<dbReference type="InterPro" id="IPR023213">
    <property type="entry name" value="CAT-like_dom_sf"/>
</dbReference>
<dbReference type="InterPro" id="IPR025110">
    <property type="entry name" value="AMP-bd_C"/>
</dbReference>